<name>A0A1S8A7F6_ROSNE</name>
<feature type="compositionally biased region" description="Acidic residues" evidence="1">
    <location>
        <begin position="24"/>
        <end position="39"/>
    </location>
</feature>
<accession>A0A1S8A7F6</accession>
<gene>
    <name evidence="2" type="ORF">SAMD00023353_1900060</name>
</gene>
<evidence type="ECO:0000313" key="3">
    <source>
        <dbReference type="Proteomes" id="UP000054516"/>
    </source>
</evidence>
<protein>
    <submittedName>
        <fullName evidence="2">Uncharacterized protein</fullName>
    </submittedName>
</protein>
<organism evidence="2">
    <name type="scientific">Rosellinia necatrix</name>
    <name type="common">White root-rot fungus</name>
    <dbReference type="NCBI Taxonomy" id="77044"/>
    <lineage>
        <taxon>Eukaryota</taxon>
        <taxon>Fungi</taxon>
        <taxon>Dikarya</taxon>
        <taxon>Ascomycota</taxon>
        <taxon>Pezizomycotina</taxon>
        <taxon>Sordariomycetes</taxon>
        <taxon>Xylariomycetidae</taxon>
        <taxon>Xylariales</taxon>
        <taxon>Xylariaceae</taxon>
        <taxon>Rosellinia</taxon>
    </lineage>
</organism>
<evidence type="ECO:0000256" key="1">
    <source>
        <dbReference type="SAM" id="MobiDB-lite"/>
    </source>
</evidence>
<evidence type="ECO:0000313" key="2">
    <source>
        <dbReference type="EMBL" id="GAW26016.1"/>
    </source>
</evidence>
<feature type="region of interest" description="Disordered" evidence="1">
    <location>
        <begin position="15"/>
        <end position="54"/>
    </location>
</feature>
<reference evidence="2" key="1">
    <citation type="submission" date="2016-03" db="EMBL/GenBank/DDBJ databases">
        <title>Draft genome sequence of Rosellinia necatrix.</title>
        <authorList>
            <person name="Kanematsu S."/>
        </authorList>
    </citation>
    <scope>NUCLEOTIDE SEQUENCE [LARGE SCALE GENOMIC DNA]</scope>
    <source>
        <strain evidence="2">W97</strain>
    </source>
</reference>
<sequence length="54" mass="6464">MRIISPYLNDRPKAAISLGQYSREEDEEDEEDEEEEEEEEKKGRQPSYQCQRSI</sequence>
<dbReference type="Proteomes" id="UP000054516">
    <property type="component" value="Unassembled WGS sequence"/>
</dbReference>
<keyword evidence="3" id="KW-1185">Reference proteome</keyword>
<dbReference type="EMBL" id="DF977464">
    <property type="protein sequence ID" value="GAW26016.1"/>
    <property type="molecule type" value="Genomic_DNA"/>
</dbReference>
<dbReference type="AlphaFoldDB" id="A0A1S8A7F6"/>
<proteinExistence type="predicted"/>